<proteinExistence type="predicted"/>
<protein>
    <recommendedName>
        <fullName evidence="4">HTH CENPB-type domain-containing protein</fullName>
    </recommendedName>
</protein>
<evidence type="ECO:0000313" key="2">
    <source>
        <dbReference type="EMBL" id="RSL77365.1"/>
    </source>
</evidence>
<comment type="caution">
    <text evidence="2">The sequence shown here is derived from an EMBL/GenBank/DDBJ whole genome shotgun (WGS) entry which is preliminary data.</text>
</comment>
<evidence type="ECO:0000256" key="1">
    <source>
        <dbReference type="SAM" id="MobiDB-lite"/>
    </source>
</evidence>
<name>A0A428RIM1_9HYPO</name>
<dbReference type="Proteomes" id="UP000288429">
    <property type="component" value="Unassembled WGS sequence"/>
</dbReference>
<dbReference type="EMBL" id="NIZV01001113">
    <property type="protein sequence ID" value="RSL77365.1"/>
    <property type="molecule type" value="Genomic_DNA"/>
</dbReference>
<feature type="compositionally biased region" description="Polar residues" evidence="1">
    <location>
        <begin position="10"/>
        <end position="19"/>
    </location>
</feature>
<accession>A0A428RIM1</accession>
<keyword evidence="3" id="KW-1185">Reference proteome</keyword>
<evidence type="ECO:0000313" key="3">
    <source>
        <dbReference type="Proteomes" id="UP000288429"/>
    </source>
</evidence>
<reference evidence="2 3" key="1">
    <citation type="submission" date="2017-06" db="EMBL/GenBank/DDBJ databases">
        <title>Cmopartive genomic analysis of Ambrosia Fusariam Clade fungi.</title>
        <authorList>
            <person name="Stajich J.E."/>
            <person name="Carrillo J."/>
            <person name="Kijimoto T."/>
            <person name="Eskalen A."/>
            <person name="O'Donnell K."/>
            <person name="Kasson M."/>
        </authorList>
    </citation>
    <scope>NUCLEOTIDE SEQUENCE [LARGE SCALE GENOMIC DNA]</scope>
    <source>
        <strain evidence="2 3">NRRL 20438</strain>
    </source>
</reference>
<sequence>MPALRDVETNPRTWASSATPKKKPGPRKKPYKDRKFTASTAIRRQERSYSDEKKEEVIMWLIHHRVQRLGEWKPPSLRDAEKHFKIPKSTIADWNEFRESHISNQQRRYASQWPDLEEKLYSLFLERREKQQIVTTAWFRLKARLAFRELYPDVPWPGWSPDQLVD</sequence>
<dbReference type="AlphaFoldDB" id="A0A428RIM1"/>
<gene>
    <name evidence="2" type="ORF">CDV31_017330</name>
</gene>
<evidence type="ECO:0008006" key="4">
    <source>
        <dbReference type="Google" id="ProtNLM"/>
    </source>
</evidence>
<organism evidence="2 3">
    <name type="scientific">Fusarium ambrosium</name>
    <dbReference type="NCBI Taxonomy" id="131363"/>
    <lineage>
        <taxon>Eukaryota</taxon>
        <taxon>Fungi</taxon>
        <taxon>Dikarya</taxon>
        <taxon>Ascomycota</taxon>
        <taxon>Pezizomycotina</taxon>
        <taxon>Sordariomycetes</taxon>
        <taxon>Hypocreomycetidae</taxon>
        <taxon>Hypocreales</taxon>
        <taxon>Nectriaceae</taxon>
        <taxon>Fusarium</taxon>
        <taxon>Fusarium solani species complex</taxon>
    </lineage>
</organism>
<feature type="non-terminal residue" evidence="2">
    <location>
        <position position="166"/>
    </location>
</feature>
<feature type="region of interest" description="Disordered" evidence="1">
    <location>
        <begin position="1"/>
        <end position="37"/>
    </location>
</feature>
<feature type="compositionally biased region" description="Basic residues" evidence="1">
    <location>
        <begin position="20"/>
        <end position="32"/>
    </location>
</feature>